<feature type="transmembrane region" description="Helical" evidence="1">
    <location>
        <begin position="209"/>
        <end position="229"/>
    </location>
</feature>
<dbReference type="SUPFAM" id="SSF53098">
    <property type="entry name" value="Ribonuclease H-like"/>
    <property type="match status" value="1"/>
</dbReference>
<gene>
    <name evidence="2" type="ORF">GcC1_021014</name>
</gene>
<keyword evidence="1" id="KW-0472">Membrane</keyword>
<evidence type="ECO:0000256" key="1">
    <source>
        <dbReference type="SAM" id="Phobius"/>
    </source>
</evidence>
<feature type="transmembrane region" description="Helical" evidence="1">
    <location>
        <begin position="146"/>
        <end position="164"/>
    </location>
</feature>
<sequence length="230" mass="26705">MMQGRPTELHYPSNTSRGFSMQSKMNISNIGKWSYLLGHLGFDRVYQMLAEKFYMFSLGKELRLYLLHYRECTLNTTRRNKPHGSLQPILTPPILFHTISIDFILALPQTVPDGFDSVLTITEKMSKAVTIISGKTNWTAQQWGNALIYHLLLILWVFLVQIILDREPEFLSQIWKSIFETINAILLFSTSWYSNTDGASERKNQQIRFSFRYFIATLTSPPFSLLFYVA</sequence>
<organism evidence="2 3">
    <name type="scientific">Golovinomyces cichoracearum</name>
    <dbReference type="NCBI Taxonomy" id="62708"/>
    <lineage>
        <taxon>Eukaryota</taxon>
        <taxon>Fungi</taxon>
        <taxon>Dikarya</taxon>
        <taxon>Ascomycota</taxon>
        <taxon>Pezizomycotina</taxon>
        <taxon>Leotiomycetes</taxon>
        <taxon>Erysiphales</taxon>
        <taxon>Erysiphaceae</taxon>
        <taxon>Golovinomyces</taxon>
    </lineage>
</organism>
<dbReference type="AlphaFoldDB" id="A0A420J4V6"/>
<dbReference type="PANTHER" id="PTHR37984:SF5">
    <property type="entry name" value="PROTEIN NYNRIN-LIKE"/>
    <property type="match status" value="1"/>
</dbReference>
<keyword evidence="1" id="KW-1133">Transmembrane helix</keyword>
<comment type="caution">
    <text evidence="2">The sequence shown here is derived from an EMBL/GenBank/DDBJ whole genome shotgun (WGS) entry which is preliminary data.</text>
</comment>
<dbReference type="PANTHER" id="PTHR37984">
    <property type="entry name" value="PROTEIN CBG26694"/>
    <property type="match status" value="1"/>
</dbReference>
<proteinExistence type="predicted"/>
<evidence type="ECO:0000313" key="2">
    <source>
        <dbReference type="EMBL" id="RKF81801.1"/>
    </source>
</evidence>
<reference evidence="2 3" key="1">
    <citation type="journal article" date="2018" name="BMC Genomics">
        <title>Comparative genome analyses reveal sequence features reflecting distinct modes of host-adaptation between dicot and monocot powdery mildew.</title>
        <authorList>
            <person name="Wu Y."/>
            <person name="Ma X."/>
            <person name="Pan Z."/>
            <person name="Kale S.D."/>
            <person name="Song Y."/>
            <person name="King H."/>
            <person name="Zhang Q."/>
            <person name="Presley C."/>
            <person name="Deng X."/>
            <person name="Wei C.I."/>
            <person name="Xiao S."/>
        </authorList>
    </citation>
    <scope>NUCLEOTIDE SEQUENCE [LARGE SCALE GENOMIC DNA]</scope>
    <source>
        <strain evidence="2">UCSC1</strain>
    </source>
</reference>
<evidence type="ECO:0000313" key="3">
    <source>
        <dbReference type="Proteomes" id="UP000285405"/>
    </source>
</evidence>
<dbReference type="Gene3D" id="3.30.420.10">
    <property type="entry name" value="Ribonuclease H-like superfamily/Ribonuclease H"/>
    <property type="match status" value="1"/>
</dbReference>
<accession>A0A420J4V6</accession>
<dbReference type="GO" id="GO:0003676">
    <property type="term" value="F:nucleic acid binding"/>
    <property type="evidence" value="ECO:0007669"/>
    <property type="project" value="InterPro"/>
</dbReference>
<dbReference type="InterPro" id="IPR012337">
    <property type="entry name" value="RNaseH-like_sf"/>
</dbReference>
<dbReference type="OrthoDB" id="5423428at2759"/>
<dbReference type="EMBL" id="MCBR01002186">
    <property type="protein sequence ID" value="RKF81801.1"/>
    <property type="molecule type" value="Genomic_DNA"/>
</dbReference>
<name>A0A420J4V6_9PEZI</name>
<dbReference type="InterPro" id="IPR036397">
    <property type="entry name" value="RNaseH_sf"/>
</dbReference>
<dbReference type="InterPro" id="IPR050951">
    <property type="entry name" value="Retrovirus_Pol_polyprotein"/>
</dbReference>
<keyword evidence="1" id="KW-0812">Transmembrane</keyword>
<feature type="transmembrane region" description="Helical" evidence="1">
    <location>
        <begin position="170"/>
        <end position="188"/>
    </location>
</feature>
<dbReference type="Proteomes" id="UP000285405">
    <property type="component" value="Unassembled WGS sequence"/>
</dbReference>
<protein>
    <submittedName>
        <fullName evidence="2">Transposon Tf2-6 polyprotein</fullName>
    </submittedName>
</protein>